<sequence>MPYPIAKLPYGLRCRLSELANPRERYNLQTAAGNQSICPPKLQPIVPGNHISYEICFDEDEIQSSPDLMHTEGLISLSGAVQLYYLQAHHLSSGIMERLVLNARSLKIVNCDTSPTFYKQLSSTSVQHVDISRRYQQEISLESIFSAFPSLTKIELCNVVPETWMADVIKFQKRKLRHLYLHTERDFISFTSDKLVEFIKLQQEDFQLVIKPPNPGFGKMAELRWALKSRFRIVEHPDYASVVLDHRGAKCFYYTLQS</sequence>
<evidence type="ECO:0000313" key="1">
    <source>
        <dbReference type="Proteomes" id="UP000492821"/>
    </source>
</evidence>
<proteinExistence type="predicted"/>
<name>A0A7E4WAF2_PANRE</name>
<reference evidence="2" key="2">
    <citation type="submission" date="2020-10" db="UniProtKB">
        <authorList>
            <consortium name="WormBaseParasite"/>
        </authorList>
    </citation>
    <scope>IDENTIFICATION</scope>
</reference>
<organism evidence="1 2">
    <name type="scientific">Panagrellus redivivus</name>
    <name type="common">Microworm</name>
    <dbReference type="NCBI Taxonomy" id="6233"/>
    <lineage>
        <taxon>Eukaryota</taxon>
        <taxon>Metazoa</taxon>
        <taxon>Ecdysozoa</taxon>
        <taxon>Nematoda</taxon>
        <taxon>Chromadorea</taxon>
        <taxon>Rhabditida</taxon>
        <taxon>Tylenchina</taxon>
        <taxon>Panagrolaimomorpha</taxon>
        <taxon>Panagrolaimoidea</taxon>
        <taxon>Panagrolaimidae</taxon>
        <taxon>Panagrellus</taxon>
    </lineage>
</organism>
<dbReference type="WBParaSite" id="Pan_g8206.t1">
    <property type="protein sequence ID" value="Pan_g8206.t1"/>
    <property type="gene ID" value="Pan_g8206"/>
</dbReference>
<reference evidence="1" key="1">
    <citation type="journal article" date="2013" name="Genetics">
        <title>The draft genome and transcriptome of Panagrellus redivivus are shaped by the harsh demands of a free-living lifestyle.</title>
        <authorList>
            <person name="Srinivasan J."/>
            <person name="Dillman A.R."/>
            <person name="Macchietto M.G."/>
            <person name="Heikkinen L."/>
            <person name="Lakso M."/>
            <person name="Fracchia K.M."/>
            <person name="Antoshechkin I."/>
            <person name="Mortazavi A."/>
            <person name="Wong G."/>
            <person name="Sternberg P.W."/>
        </authorList>
    </citation>
    <scope>NUCLEOTIDE SEQUENCE [LARGE SCALE GENOMIC DNA]</scope>
    <source>
        <strain evidence="1">MT8872</strain>
    </source>
</reference>
<evidence type="ECO:0000313" key="2">
    <source>
        <dbReference type="WBParaSite" id="Pan_g8206.t1"/>
    </source>
</evidence>
<keyword evidence="1" id="KW-1185">Reference proteome</keyword>
<protein>
    <submittedName>
        <fullName evidence="2">FTH domain-containing protein</fullName>
    </submittedName>
</protein>
<dbReference type="AlphaFoldDB" id="A0A7E4WAF2"/>
<accession>A0A7E4WAF2</accession>
<dbReference type="Proteomes" id="UP000492821">
    <property type="component" value="Unassembled WGS sequence"/>
</dbReference>